<dbReference type="PANTHER" id="PTHR45586:SF1">
    <property type="entry name" value="LIPOPOLYSACCHARIDE ASSEMBLY PROTEIN B"/>
    <property type="match status" value="1"/>
</dbReference>
<dbReference type="InterPro" id="IPR019734">
    <property type="entry name" value="TPR_rpt"/>
</dbReference>
<protein>
    <recommendedName>
        <fullName evidence="6">Tetratricopeptide repeat protein</fullName>
    </recommendedName>
</protein>
<dbReference type="SUPFAM" id="SSF48452">
    <property type="entry name" value="TPR-like"/>
    <property type="match status" value="1"/>
</dbReference>
<keyword evidence="5" id="KW-1185">Reference proteome</keyword>
<dbReference type="PROSITE" id="PS50005">
    <property type="entry name" value="TPR"/>
    <property type="match status" value="1"/>
</dbReference>
<evidence type="ECO:0000313" key="4">
    <source>
        <dbReference type="EMBL" id="MBC2604972.1"/>
    </source>
</evidence>
<dbReference type="Proteomes" id="UP000526501">
    <property type="component" value="Unassembled WGS sequence"/>
</dbReference>
<dbReference type="EMBL" id="JACHVC010000005">
    <property type="protein sequence ID" value="MBC2604972.1"/>
    <property type="molecule type" value="Genomic_DNA"/>
</dbReference>
<dbReference type="AlphaFoldDB" id="A0A7X1E8N6"/>
<evidence type="ECO:0000256" key="3">
    <source>
        <dbReference type="PROSITE-ProRule" id="PRU00339"/>
    </source>
</evidence>
<keyword evidence="1" id="KW-0677">Repeat</keyword>
<evidence type="ECO:0000256" key="2">
    <source>
        <dbReference type="ARBA" id="ARBA00022803"/>
    </source>
</evidence>
<name>A0A7X1E8N6_9BACT</name>
<dbReference type="InterPro" id="IPR051012">
    <property type="entry name" value="CellSynth/LPSAsmb/PSIAsmb"/>
</dbReference>
<dbReference type="RefSeq" id="WP_185658861.1">
    <property type="nucleotide sequence ID" value="NZ_CAWPOO010000005.1"/>
</dbReference>
<sequence>MYKRFFKQVAPLLISLVIMGSLSLMVKKFEREAPRPFDRLIVEALPDLPDLAGAHPKLIERFSYAHAGLQIGAEQLDSLQELAFLFHANGFSGQAESCYLGLESYETDNPLWPYLLGILKLDRTDQAEVAEHFSRSIQLDSSNSMAYLYLGDAYLEGGLLDEAEISFHYRLEGEPEDPWALAALGEIEVRRMDLPAARDWLEKAVLTEPTPALAYDLLPDVYSELGEFEKAREARLEAESRDLVQVPFDPRLAFLIGYCYDRERLLAFARNARDSGEFQSSIDALERLVDLELADDELLAELAELTRRLKD</sequence>
<comment type="caution">
    <text evidence="4">The sequence shown here is derived from an EMBL/GenBank/DDBJ whole genome shotgun (WGS) entry which is preliminary data.</text>
</comment>
<organism evidence="4 5">
    <name type="scientific">Pelagicoccus albus</name>
    <dbReference type="NCBI Taxonomy" id="415222"/>
    <lineage>
        <taxon>Bacteria</taxon>
        <taxon>Pseudomonadati</taxon>
        <taxon>Verrucomicrobiota</taxon>
        <taxon>Opitutia</taxon>
        <taxon>Puniceicoccales</taxon>
        <taxon>Pelagicoccaceae</taxon>
        <taxon>Pelagicoccus</taxon>
    </lineage>
</organism>
<gene>
    <name evidence="4" type="ORF">H5P27_02840</name>
</gene>
<dbReference type="Pfam" id="PF13432">
    <property type="entry name" value="TPR_16"/>
    <property type="match status" value="1"/>
</dbReference>
<dbReference type="InterPro" id="IPR011990">
    <property type="entry name" value="TPR-like_helical_dom_sf"/>
</dbReference>
<proteinExistence type="predicted"/>
<evidence type="ECO:0000313" key="5">
    <source>
        <dbReference type="Proteomes" id="UP000526501"/>
    </source>
</evidence>
<accession>A0A7X1E8N6</accession>
<dbReference type="PANTHER" id="PTHR45586">
    <property type="entry name" value="TPR REPEAT-CONTAINING PROTEIN PA4667"/>
    <property type="match status" value="1"/>
</dbReference>
<keyword evidence="2 3" id="KW-0802">TPR repeat</keyword>
<feature type="repeat" description="TPR" evidence="3">
    <location>
        <begin position="144"/>
        <end position="177"/>
    </location>
</feature>
<evidence type="ECO:0000256" key="1">
    <source>
        <dbReference type="ARBA" id="ARBA00022737"/>
    </source>
</evidence>
<evidence type="ECO:0008006" key="6">
    <source>
        <dbReference type="Google" id="ProtNLM"/>
    </source>
</evidence>
<dbReference type="Gene3D" id="1.25.40.10">
    <property type="entry name" value="Tetratricopeptide repeat domain"/>
    <property type="match status" value="2"/>
</dbReference>
<reference evidence="4 5" key="1">
    <citation type="submission" date="2020-07" db="EMBL/GenBank/DDBJ databases">
        <authorList>
            <person name="Feng X."/>
        </authorList>
    </citation>
    <scope>NUCLEOTIDE SEQUENCE [LARGE SCALE GENOMIC DNA]</scope>
    <source>
        <strain evidence="4 5">JCM23202</strain>
    </source>
</reference>